<sequence>MANMRRAQSVRNYGRQPLALAADDLGMLRESDEAIEDVLRRQLLDKDRENDKLQSTILTLQQQLALRPPIERIQELEKEYKNLDLILQGTQRENERCMAELERVKSREKMLEQALAKLAGENWQNSLDIAPPSTFATRAVIGSTMFSRGTPTPQSGTDPSTAAPVSQTTVDATLTQVEQIRLLILGMEQRLQNREEKLAKTIEHAEAQEIKCDALKKEVMAAKVAV</sequence>
<evidence type="ECO:0000256" key="1">
    <source>
        <dbReference type="SAM" id="Coils"/>
    </source>
</evidence>
<dbReference type="Proteomes" id="UP000183567">
    <property type="component" value="Unassembled WGS sequence"/>
</dbReference>
<keyword evidence="4" id="KW-1185">Reference proteome</keyword>
<evidence type="ECO:0000256" key="2">
    <source>
        <dbReference type="SAM" id="MobiDB-lite"/>
    </source>
</evidence>
<feature type="region of interest" description="Disordered" evidence="2">
    <location>
        <begin position="145"/>
        <end position="165"/>
    </location>
</feature>
<name>A0A1J8QAR7_9AGAM</name>
<feature type="coiled-coil region" evidence="1">
    <location>
        <begin position="43"/>
        <end position="121"/>
    </location>
</feature>
<feature type="coiled-coil region" evidence="1">
    <location>
        <begin position="188"/>
        <end position="218"/>
    </location>
</feature>
<dbReference type="AlphaFoldDB" id="A0A1J8QAR7"/>
<comment type="caution">
    <text evidence="3">The sequence shown here is derived from an EMBL/GenBank/DDBJ whole genome shotgun (WGS) entry which is preliminary data.</text>
</comment>
<organism evidence="3 4">
    <name type="scientific">Rhizopogon vesiculosus</name>
    <dbReference type="NCBI Taxonomy" id="180088"/>
    <lineage>
        <taxon>Eukaryota</taxon>
        <taxon>Fungi</taxon>
        <taxon>Dikarya</taxon>
        <taxon>Basidiomycota</taxon>
        <taxon>Agaricomycotina</taxon>
        <taxon>Agaricomycetes</taxon>
        <taxon>Agaricomycetidae</taxon>
        <taxon>Boletales</taxon>
        <taxon>Suillineae</taxon>
        <taxon>Rhizopogonaceae</taxon>
        <taxon>Rhizopogon</taxon>
    </lineage>
</organism>
<evidence type="ECO:0000313" key="4">
    <source>
        <dbReference type="Proteomes" id="UP000183567"/>
    </source>
</evidence>
<accession>A0A1J8QAR7</accession>
<dbReference type="EMBL" id="LVVM01006152">
    <property type="protein sequence ID" value="OJA08860.1"/>
    <property type="molecule type" value="Genomic_DNA"/>
</dbReference>
<keyword evidence="1" id="KW-0175">Coiled coil</keyword>
<gene>
    <name evidence="3" type="ORF">AZE42_01750</name>
</gene>
<reference evidence="3 4" key="1">
    <citation type="submission" date="2016-03" db="EMBL/GenBank/DDBJ databases">
        <title>Comparative genomics of the ectomycorrhizal sister species Rhizopogon vinicolor and Rhizopogon vesiculosus (Basidiomycota: Boletales) reveals a divergence of the mating type B locus.</title>
        <authorList>
            <person name="Mujic A.B."/>
            <person name="Kuo A."/>
            <person name="Tritt A."/>
            <person name="Lipzen A."/>
            <person name="Chen C."/>
            <person name="Johnson J."/>
            <person name="Sharma A."/>
            <person name="Barry K."/>
            <person name="Grigoriev I.V."/>
            <person name="Spatafora J.W."/>
        </authorList>
    </citation>
    <scope>NUCLEOTIDE SEQUENCE [LARGE SCALE GENOMIC DNA]</scope>
    <source>
        <strain evidence="3 4">AM-OR11-056</strain>
    </source>
</reference>
<protein>
    <submittedName>
        <fullName evidence="3">Uncharacterized protein</fullName>
    </submittedName>
</protein>
<proteinExistence type="predicted"/>
<dbReference type="OrthoDB" id="3363533at2759"/>
<evidence type="ECO:0000313" key="3">
    <source>
        <dbReference type="EMBL" id="OJA08860.1"/>
    </source>
</evidence>